<gene>
    <name evidence="1" type="ORF">AWM79_12135</name>
</gene>
<dbReference type="EMBL" id="CP014135">
    <property type="protein sequence ID" value="AMB86007.1"/>
    <property type="molecule type" value="Genomic_DNA"/>
</dbReference>
<dbReference type="RefSeq" id="WP_060782924.1">
    <property type="nucleotide sequence ID" value="NZ_CP014135.1"/>
</dbReference>
<organism evidence="1 2">
    <name type="scientific">Pseudomonas agarici</name>
    <dbReference type="NCBI Taxonomy" id="46677"/>
    <lineage>
        <taxon>Bacteria</taxon>
        <taxon>Pseudomonadati</taxon>
        <taxon>Pseudomonadota</taxon>
        <taxon>Gammaproteobacteria</taxon>
        <taxon>Pseudomonadales</taxon>
        <taxon>Pseudomonadaceae</taxon>
        <taxon>Pseudomonas</taxon>
    </lineage>
</organism>
<evidence type="ECO:0000313" key="1">
    <source>
        <dbReference type="EMBL" id="AMB86007.1"/>
    </source>
</evidence>
<dbReference type="KEGG" id="pagb:AWM79_12135"/>
<accession>A0A0X1T1P7</accession>
<name>A0A0X1T1P7_PSEAA</name>
<dbReference type="Proteomes" id="UP000063229">
    <property type="component" value="Chromosome"/>
</dbReference>
<keyword evidence="2" id="KW-1185">Reference proteome</keyword>
<evidence type="ECO:0000313" key="2">
    <source>
        <dbReference type="Proteomes" id="UP000063229"/>
    </source>
</evidence>
<proteinExistence type="predicted"/>
<reference evidence="1 2" key="1">
    <citation type="submission" date="2016-01" db="EMBL/GenBank/DDBJ databases">
        <authorList>
            <person name="McClelland M."/>
            <person name="Jain A."/>
            <person name="Saraogi P."/>
            <person name="Mendelson R."/>
            <person name="Westerman R."/>
            <person name="SanMiguel P."/>
            <person name="Csonka L."/>
        </authorList>
    </citation>
    <scope>NUCLEOTIDE SEQUENCE [LARGE SCALE GENOMIC DNA]</scope>
    <source>
        <strain evidence="1 2">NCPPB 2472</strain>
    </source>
</reference>
<protein>
    <submittedName>
        <fullName evidence="1">Uncharacterized protein</fullName>
    </submittedName>
</protein>
<dbReference type="AlphaFoldDB" id="A0A0X1T1P7"/>
<sequence length="168" mass="19369">MTDNEEFAPDDHALERTPEDLAEEFQKSLAELNWSAVALADRMASLGDYRPYKTILRGINRALEGQVKVSGELLALTRQMVRFKRRLQRTYGPTVWTQLGDGSHTTKIEDFTITLVPQSKGRWLVNLVHETGYSPAWPRWQESLDEAKNVAFFTLDNAQNWLLEHHEQ</sequence>